<dbReference type="InterPro" id="IPR005142">
    <property type="entry name" value="eRF1_3"/>
</dbReference>
<dbReference type="InterPro" id="IPR004403">
    <property type="entry name" value="Peptide_chain-rel_eRF1/aRF1"/>
</dbReference>
<accession>A0A835GWU3</accession>
<dbReference type="GO" id="GO:0003747">
    <property type="term" value="F:translation release factor activity"/>
    <property type="evidence" value="ECO:0007669"/>
    <property type="project" value="InterPro"/>
</dbReference>
<organism evidence="3 4">
    <name type="scientific">Coptis chinensis</name>
    <dbReference type="NCBI Taxonomy" id="261450"/>
    <lineage>
        <taxon>Eukaryota</taxon>
        <taxon>Viridiplantae</taxon>
        <taxon>Streptophyta</taxon>
        <taxon>Embryophyta</taxon>
        <taxon>Tracheophyta</taxon>
        <taxon>Spermatophyta</taxon>
        <taxon>Magnoliopsida</taxon>
        <taxon>Ranunculales</taxon>
        <taxon>Ranunculaceae</taxon>
        <taxon>Coptidoideae</taxon>
        <taxon>Coptis</taxon>
    </lineage>
</organism>
<protein>
    <recommendedName>
        <fullName evidence="5">eRF1 domain-containing protein</fullName>
    </recommendedName>
</protein>
<dbReference type="Gene3D" id="3.30.1330.30">
    <property type="match status" value="2"/>
</dbReference>
<feature type="domain" description="eRF1" evidence="2">
    <location>
        <begin position="132"/>
        <end position="242"/>
    </location>
</feature>
<dbReference type="PANTHER" id="PTHR10113">
    <property type="entry name" value="PEPTIDE CHAIN RELEASE FACTOR SUBUNIT 1"/>
    <property type="match status" value="1"/>
</dbReference>
<dbReference type="Pfam" id="PF03465">
    <property type="entry name" value="eRF1_3"/>
    <property type="match status" value="1"/>
</dbReference>
<dbReference type="Proteomes" id="UP000631114">
    <property type="component" value="Unassembled WGS sequence"/>
</dbReference>
<dbReference type="SUPFAM" id="SSF55315">
    <property type="entry name" value="L30e-like"/>
    <property type="match status" value="1"/>
</dbReference>
<reference evidence="3 4" key="1">
    <citation type="submission" date="2020-10" db="EMBL/GenBank/DDBJ databases">
        <title>The Coptis chinensis genome and diversification of protoberbering-type alkaloids.</title>
        <authorList>
            <person name="Wang B."/>
            <person name="Shu S."/>
            <person name="Song C."/>
            <person name="Liu Y."/>
        </authorList>
    </citation>
    <scope>NUCLEOTIDE SEQUENCE [LARGE SCALE GENOMIC DNA]</scope>
    <source>
        <strain evidence="3">HL-2020</strain>
        <tissue evidence="3">Leaf</tissue>
    </source>
</reference>
<dbReference type="InterPro" id="IPR042226">
    <property type="entry name" value="eFR1_2_sf"/>
</dbReference>
<name>A0A835GWU3_9MAGN</name>
<evidence type="ECO:0008006" key="5">
    <source>
        <dbReference type="Google" id="ProtNLM"/>
    </source>
</evidence>
<evidence type="ECO:0000259" key="2">
    <source>
        <dbReference type="Pfam" id="PF03465"/>
    </source>
</evidence>
<keyword evidence="4" id="KW-1185">Reference proteome</keyword>
<dbReference type="SUPFAM" id="SSF53137">
    <property type="entry name" value="Translational machinery components"/>
    <property type="match status" value="1"/>
</dbReference>
<evidence type="ECO:0000313" key="4">
    <source>
        <dbReference type="Proteomes" id="UP000631114"/>
    </source>
</evidence>
<dbReference type="Gene3D" id="3.30.420.60">
    <property type="entry name" value="eRF1 domain 2"/>
    <property type="match status" value="1"/>
</dbReference>
<proteinExistence type="predicted"/>
<dbReference type="AlphaFoldDB" id="A0A835GWU3"/>
<evidence type="ECO:0000313" key="3">
    <source>
        <dbReference type="EMBL" id="KAF9588349.1"/>
    </source>
</evidence>
<comment type="caution">
    <text evidence="3">The sequence shown here is derived from an EMBL/GenBank/DDBJ whole genome shotgun (WGS) entry which is preliminary data.</text>
</comment>
<dbReference type="InterPro" id="IPR029064">
    <property type="entry name" value="Ribosomal_eL30-like_sf"/>
</dbReference>
<dbReference type="InterPro" id="IPR005141">
    <property type="entry name" value="eRF1_2"/>
</dbReference>
<dbReference type="Pfam" id="PF03464">
    <property type="entry name" value="eRF1_2"/>
    <property type="match status" value="1"/>
</dbReference>
<dbReference type="EMBL" id="JADFTS010000009">
    <property type="protein sequence ID" value="KAF9588349.1"/>
    <property type="molecule type" value="Genomic_DNA"/>
</dbReference>
<evidence type="ECO:0000259" key="1">
    <source>
        <dbReference type="Pfam" id="PF03464"/>
    </source>
</evidence>
<dbReference type="OrthoDB" id="10254527at2759"/>
<sequence length="313" mass="34553">MDGNGTLFGTLSGNTREVLHKFTVDLPKKYGRGGQSAKKFDRLLVEKRHNYVRKTAELARQLYINASTNQPNVLGLILAGSADFKTELSQSDIFDSRLQAKIRKVVDISCGGGKGFNQAIELSAEMLSTVKFVQEMPLIGKFFEETRQITGKYVSGIDNSLKALEMGETVIKHFNKEQEANQSNFHDSATSSDFEIQDKTSLLDWFANDFRKFGCSLEFVTNKSRSEFCRGFGGIGGILRYQEGREEACTGDAQSHSAALPQKKDRESFQSTTSLITPLAAIPREVSCNFRQIVAIECIPARAASHGIVSALA</sequence>
<feature type="domain" description="eRF1" evidence="1">
    <location>
        <begin position="1"/>
        <end position="128"/>
    </location>
</feature>
<gene>
    <name evidence="3" type="ORF">IFM89_008779</name>
</gene>